<gene>
    <name evidence="4" type="ORF">METZ01_LOCUS79113</name>
</gene>
<dbReference type="PANTHER" id="PTHR43774">
    <property type="entry name" value="PEPTIDE METHIONINE SULFOXIDE REDUCTASE"/>
    <property type="match status" value="1"/>
</dbReference>
<proteinExistence type="inferred from homology"/>
<keyword evidence="2" id="KW-0560">Oxidoreductase</keyword>
<dbReference type="NCBIfam" id="TIGR00401">
    <property type="entry name" value="msrA"/>
    <property type="match status" value="1"/>
</dbReference>
<evidence type="ECO:0000313" key="4">
    <source>
        <dbReference type="EMBL" id="SVA26259.1"/>
    </source>
</evidence>
<dbReference type="HAMAP" id="MF_01401">
    <property type="entry name" value="MsrA"/>
    <property type="match status" value="1"/>
</dbReference>
<dbReference type="PANTHER" id="PTHR43774:SF1">
    <property type="entry name" value="PEPTIDE METHIONINE SULFOXIDE REDUCTASE MSRA 2"/>
    <property type="match status" value="1"/>
</dbReference>
<dbReference type="EMBL" id="UINC01006226">
    <property type="protein sequence ID" value="SVA26259.1"/>
    <property type="molecule type" value="Genomic_DNA"/>
</dbReference>
<dbReference type="SUPFAM" id="SSF55068">
    <property type="entry name" value="Peptide methionine sulfoxide reductase"/>
    <property type="match status" value="1"/>
</dbReference>
<dbReference type="Gene3D" id="3.30.1060.10">
    <property type="entry name" value="Peptide methionine sulphoxide reductase MsrA"/>
    <property type="match status" value="1"/>
</dbReference>
<dbReference type="GO" id="GO:0008113">
    <property type="term" value="F:peptide-methionine (S)-S-oxide reductase activity"/>
    <property type="evidence" value="ECO:0007669"/>
    <property type="project" value="UniProtKB-EC"/>
</dbReference>
<dbReference type="AlphaFoldDB" id="A0A381UDP8"/>
<dbReference type="InterPro" id="IPR036509">
    <property type="entry name" value="Met_Sox_Rdtase_MsrA_sf"/>
</dbReference>
<feature type="domain" description="Peptide methionine sulphoxide reductase MsrA" evidence="3">
    <location>
        <begin position="37"/>
        <end position="189"/>
    </location>
</feature>
<name>A0A381UDP8_9ZZZZ</name>
<dbReference type="InterPro" id="IPR002569">
    <property type="entry name" value="Met_Sox_Rdtase_MsrA_dom"/>
</dbReference>
<reference evidence="4" key="1">
    <citation type="submission" date="2018-05" db="EMBL/GenBank/DDBJ databases">
        <authorList>
            <person name="Lanie J.A."/>
            <person name="Ng W.-L."/>
            <person name="Kazmierczak K.M."/>
            <person name="Andrzejewski T.M."/>
            <person name="Davidsen T.M."/>
            <person name="Wayne K.J."/>
            <person name="Tettelin H."/>
            <person name="Glass J.I."/>
            <person name="Rusch D."/>
            <person name="Podicherti R."/>
            <person name="Tsui H.-C.T."/>
            <person name="Winkler M.E."/>
        </authorList>
    </citation>
    <scope>NUCLEOTIDE SEQUENCE</scope>
</reference>
<evidence type="ECO:0000256" key="2">
    <source>
        <dbReference type="ARBA" id="ARBA00023002"/>
    </source>
</evidence>
<protein>
    <recommendedName>
        <fullName evidence="1">peptide-methionine (S)-S-oxide reductase</fullName>
        <ecNumber evidence="1">1.8.4.11</ecNumber>
    </recommendedName>
</protein>
<dbReference type="EC" id="1.8.4.11" evidence="1"/>
<sequence length="204" mass="23324">MIIKFNLLAVKPIELSLCFVLLLSIIHGEETMKESEKATFGAGCFWCVEAVFQRLEGVKDVVPGYCGGDKDNPTYKEICTGMTGHAEVAQITFDPATISFDDLLNMFWQSHDPTTRNRQGNDVGTQYRSAIFYHNEEQRSAAEGSKEKFDNSEIFSNQIVTEITALDKFWPAEDYHNDYYNNNPNQPYCRIVIKPKLDKLFKKK</sequence>
<evidence type="ECO:0000259" key="3">
    <source>
        <dbReference type="Pfam" id="PF01625"/>
    </source>
</evidence>
<evidence type="ECO:0000256" key="1">
    <source>
        <dbReference type="ARBA" id="ARBA00012502"/>
    </source>
</evidence>
<accession>A0A381UDP8</accession>
<organism evidence="4">
    <name type="scientific">marine metagenome</name>
    <dbReference type="NCBI Taxonomy" id="408172"/>
    <lineage>
        <taxon>unclassified sequences</taxon>
        <taxon>metagenomes</taxon>
        <taxon>ecological metagenomes</taxon>
    </lineage>
</organism>
<dbReference type="Pfam" id="PF01625">
    <property type="entry name" value="PMSR"/>
    <property type="match status" value="1"/>
</dbReference>